<sequence length="254" mass="27891">MAPNTRTMFFFGLNAVRVLSIVSLILVFASSILVMVTNIKAVNAFQANKINNTTESDMVDCDYIEGSYRAQPSCSLLIIFQSIVLLLSDSSPVLGTKIATQILSHHVDDFTLVSAFFLFALGCVNMLLGLIFRAAAKQKRSIRGWREQGKDVLPTTSKEVSGFHPRPFHTRGSIEKIGFPVPQDRDDASIRSTEKAPAYSWPMPTGAIASPQIPQESRPRFAPTLLGASESTATIESFGHDGEDERRAPAPKRF</sequence>
<comment type="caution">
    <text evidence="3">The sequence shown here is derived from an EMBL/GenBank/DDBJ whole genome shotgun (WGS) entry which is preliminary data.</text>
</comment>
<gene>
    <name evidence="3" type="ORF">DFP72DRAFT_873362</name>
</gene>
<keyword evidence="4" id="KW-1185">Reference proteome</keyword>
<feature type="region of interest" description="Disordered" evidence="1">
    <location>
        <begin position="228"/>
        <end position="254"/>
    </location>
</feature>
<keyword evidence="2" id="KW-1133">Transmembrane helix</keyword>
<evidence type="ECO:0000313" key="4">
    <source>
        <dbReference type="Proteomes" id="UP000521943"/>
    </source>
</evidence>
<reference evidence="3 4" key="1">
    <citation type="submission" date="2020-07" db="EMBL/GenBank/DDBJ databases">
        <title>Comparative genomics of pyrophilous fungi reveals a link between fire events and developmental genes.</title>
        <authorList>
            <consortium name="DOE Joint Genome Institute"/>
            <person name="Steindorff A.S."/>
            <person name="Carver A."/>
            <person name="Calhoun S."/>
            <person name="Stillman K."/>
            <person name="Liu H."/>
            <person name="Lipzen A."/>
            <person name="Pangilinan J."/>
            <person name="Labutti K."/>
            <person name="Bruns T.D."/>
            <person name="Grigoriev I.V."/>
        </authorList>
    </citation>
    <scope>NUCLEOTIDE SEQUENCE [LARGE SCALE GENOMIC DNA]</scope>
    <source>
        <strain evidence="3 4">CBS 144469</strain>
    </source>
</reference>
<dbReference type="EMBL" id="JACGCI010000005">
    <property type="protein sequence ID" value="KAF6763778.1"/>
    <property type="molecule type" value="Genomic_DNA"/>
</dbReference>
<proteinExistence type="predicted"/>
<feature type="transmembrane region" description="Helical" evidence="2">
    <location>
        <begin position="76"/>
        <end position="95"/>
    </location>
</feature>
<feature type="transmembrane region" description="Helical" evidence="2">
    <location>
        <begin position="115"/>
        <end position="136"/>
    </location>
</feature>
<evidence type="ECO:0000256" key="1">
    <source>
        <dbReference type="SAM" id="MobiDB-lite"/>
    </source>
</evidence>
<organism evidence="3 4">
    <name type="scientific">Ephemerocybe angulata</name>
    <dbReference type="NCBI Taxonomy" id="980116"/>
    <lineage>
        <taxon>Eukaryota</taxon>
        <taxon>Fungi</taxon>
        <taxon>Dikarya</taxon>
        <taxon>Basidiomycota</taxon>
        <taxon>Agaricomycotina</taxon>
        <taxon>Agaricomycetes</taxon>
        <taxon>Agaricomycetidae</taxon>
        <taxon>Agaricales</taxon>
        <taxon>Agaricineae</taxon>
        <taxon>Psathyrellaceae</taxon>
        <taxon>Ephemerocybe</taxon>
    </lineage>
</organism>
<dbReference type="OrthoDB" id="3035935at2759"/>
<name>A0A8H6IG81_9AGAR</name>
<feature type="transmembrane region" description="Helical" evidence="2">
    <location>
        <begin position="15"/>
        <end position="36"/>
    </location>
</feature>
<protein>
    <submittedName>
        <fullName evidence="3">Uncharacterized protein</fullName>
    </submittedName>
</protein>
<keyword evidence="2" id="KW-0472">Membrane</keyword>
<evidence type="ECO:0000256" key="2">
    <source>
        <dbReference type="SAM" id="Phobius"/>
    </source>
</evidence>
<keyword evidence="2" id="KW-0812">Transmembrane</keyword>
<dbReference type="Proteomes" id="UP000521943">
    <property type="component" value="Unassembled WGS sequence"/>
</dbReference>
<accession>A0A8H6IG81</accession>
<evidence type="ECO:0000313" key="3">
    <source>
        <dbReference type="EMBL" id="KAF6763778.1"/>
    </source>
</evidence>
<feature type="compositionally biased region" description="Basic and acidic residues" evidence="1">
    <location>
        <begin position="238"/>
        <end position="248"/>
    </location>
</feature>
<dbReference type="AlphaFoldDB" id="A0A8H6IG81"/>